<sequence>MRVLRLIGNTVLWLVAAVGLLSVLVWGATQLGYIKPLVVISGSMEPGIMTGDLLVDVPHPTDQVEVGQVTSIFSEVTGNLVTHRVVAVEQTADGGWSIRMKGDANQSEDSEAYVVGDEVWQPALQIGGGGYVLTTITRPSVAIPLGFTLLCLLALSLLPSSSAPRRDEHDGEPGSDAAGSDEPGSGAVSHQPVPDEPVTATPEQQPVGAR</sequence>
<dbReference type="PANTHER" id="PTHR10806">
    <property type="entry name" value="SIGNAL PEPTIDASE COMPLEX CATALYTIC SUBUNIT SEC11"/>
    <property type="match status" value="1"/>
</dbReference>
<gene>
    <name evidence="3" type="ORF">KIN34_02410</name>
</gene>
<organism evidence="3 4">
    <name type="scientific">Cellulomonas fulva</name>
    <dbReference type="NCBI Taxonomy" id="2835530"/>
    <lineage>
        <taxon>Bacteria</taxon>
        <taxon>Bacillati</taxon>
        <taxon>Actinomycetota</taxon>
        <taxon>Actinomycetes</taxon>
        <taxon>Micrococcales</taxon>
        <taxon>Cellulomonadaceae</taxon>
        <taxon>Cellulomonas</taxon>
    </lineage>
</organism>
<dbReference type="CDD" id="cd06530">
    <property type="entry name" value="S26_SPase_I"/>
    <property type="match status" value="1"/>
</dbReference>
<evidence type="ECO:0000313" key="3">
    <source>
        <dbReference type="EMBL" id="MBT0993144.1"/>
    </source>
</evidence>
<dbReference type="RefSeq" id="WP_214346160.1">
    <property type="nucleotide sequence ID" value="NZ_JAHBOH010000001.1"/>
</dbReference>
<comment type="caution">
    <text evidence="3">The sequence shown here is derived from an EMBL/GenBank/DDBJ whole genome shotgun (WGS) entry which is preliminary data.</text>
</comment>
<dbReference type="NCBIfam" id="TIGR02228">
    <property type="entry name" value="sigpep_I_arch"/>
    <property type="match status" value="1"/>
</dbReference>
<evidence type="ECO:0000256" key="2">
    <source>
        <dbReference type="SAM" id="MobiDB-lite"/>
    </source>
</evidence>
<keyword evidence="4" id="KW-1185">Reference proteome</keyword>
<evidence type="ECO:0000256" key="1">
    <source>
        <dbReference type="NCBIfam" id="TIGR02228"/>
    </source>
</evidence>
<dbReference type="EC" id="3.4.21.89" evidence="1"/>
<dbReference type="EMBL" id="JAHBOH010000001">
    <property type="protein sequence ID" value="MBT0993144.1"/>
    <property type="molecule type" value="Genomic_DNA"/>
</dbReference>
<dbReference type="InterPro" id="IPR019533">
    <property type="entry name" value="Peptidase_S26"/>
</dbReference>
<feature type="region of interest" description="Disordered" evidence="2">
    <location>
        <begin position="162"/>
        <end position="210"/>
    </location>
</feature>
<dbReference type="InterPro" id="IPR001733">
    <property type="entry name" value="Peptidase_S26B"/>
</dbReference>
<reference evidence="3 4" key="1">
    <citation type="submission" date="2021-05" db="EMBL/GenBank/DDBJ databases">
        <title>Description of Cellulomonas sp. DKR-3 sp. nov.</title>
        <authorList>
            <person name="Dahal R.H."/>
            <person name="Chaudhary D.K."/>
        </authorList>
    </citation>
    <scope>NUCLEOTIDE SEQUENCE [LARGE SCALE GENOMIC DNA]</scope>
    <source>
        <strain evidence="3 4">DKR-3</strain>
    </source>
</reference>
<keyword evidence="3" id="KW-0378">Hydrolase</keyword>
<proteinExistence type="predicted"/>
<accession>A0ABS5TVJ9</accession>
<dbReference type="PANTHER" id="PTHR10806:SF6">
    <property type="entry name" value="SIGNAL PEPTIDASE COMPLEX CATALYTIC SUBUNIT SEC11"/>
    <property type="match status" value="1"/>
</dbReference>
<dbReference type="PRINTS" id="PR00728">
    <property type="entry name" value="SIGNALPTASE"/>
</dbReference>
<protein>
    <recommendedName>
        <fullName evidence="1">Signal peptidase I</fullName>
        <ecNumber evidence="1">3.4.21.89</ecNumber>
    </recommendedName>
</protein>
<dbReference type="GO" id="GO:0009003">
    <property type="term" value="F:signal peptidase activity"/>
    <property type="evidence" value="ECO:0007669"/>
    <property type="project" value="UniProtKB-EC"/>
</dbReference>
<name>A0ABS5TVJ9_9CELL</name>
<dbReference type="Proteomes" id="UP000722125">
    <property type="component" value="Unassembled WGS sequence"/>
</dbReference>
<evidence type="ECO:0000313" key="4">
    <source>
        <dbReference type="Proteomes" id="UP000722125"/>
    </source>
</evidence>